<gene>
    <name evidence="3" type="ORF">KHA97_05480</name>
</gene>
<protein>
    <submittedName>
        <fullName evidence="3">Adaptor protein MecA</fullName>
    </submittedName>
</protein>
<name>A0A942YFI3_9BACI</name>
<dbReference type="AlphaFoldDB" id="A0A942YFI3"/>
<dbReference type="InterPro" id="IPR008681">
    <property type="entry name" value="Neg-reg_MecA"/>
</dbReference>
<sequence length="190" mass="22122">MRLERISSNQIKYSISFEELTCKGFLQEEMMKDTFIWDSLFDEMLDEASRIYELDTYGAVSIDIYSLTSKELVLILTIDEDDMKDAPTEGKKKYHPANDQIIIIAFDDIEHCILLAKSLSHRNLGELQSSLFYIKSYYYLTITKTGIRSNTLYGICEEYGNLVNTSIEYLEDYGKKIINNNAIQTLHHYF</sequence>
<dbReference type="Proteomes" id="UP000681414">
    <property type="component" value="Unassembled WGS sequence"/>
</dbReference>
<accession>A0A942YFI3</accession>
<comment type="similarity">
    <text evidence="1">Belongs to the MecA family.</text>
</comment>
<dbReference type="InterPro" id="IPR038471">
    <property type="entry name" value="MecA_C_sf"/>
</dbReference>
<dbReference type="PANTHER" id="PTHR39161">
    <property type="entry name" value="ADAPTER PROTEIN MECA"/>
    <property type="match status" value="1"/>
</dbReference>
<dbReference type="EMBL" id="JAGYPG010000001">
    <property type="protein sequence ID" value="MBS4194522.1"/>
    <property type="molecule type" value="Genomic_DNA"/>
</dbReference>
<evidence type="ECO:0000256" key="1">
    <source>
        <dbReference type="ARBA" id="ARBA00005397"/>
    </source>
</evidence>
<dbReference type="Pfam" id="PF05389">
    <property type="entry name" value="MecA"/>
    <property type="match status" value="1"/>
</dbReference>
<evidence type="ECO:0000256" key="2">
    <source>
        <dbReference type="ARBA" id="ARBA00011738"/>
    </source>
</evidence>
<dbReference type="Gene3D" id="3.30.70.1950">
    <property type="match status" value="1"/>
</dbReference>
<dbReference type="RefSeq" id="WP_213123697.1">
    <property type="nucleotide sequence ID" value="NZ_JAGYPG010000001.1"/>
</dbReference>
<comment type="caution">
    <text evidence="3">The sequence shown here is derived from an EMBL/GenBank/DDBJ whole genome shotgun (WGS) entry which is preliminary data.</text>
</comment>
<evidence type="ECO:0000313" key="4">
    <source>
        <dbReference type="Proteomes" id="UP000681414"/>
    </source>
</evidence>
<keyword evidence="4" id="KW-1185">Reference proteome</keyword>
<dbReference type="PANTHER" id="PTHR39161:SF2">
    <property type="entry name" value="ADAPTER PROTEIN MECA 2"/>
    <property type="match status" value="1"/>
</dbReference>
<reference evidence="3 4" key="1">
    <citation type="submission" date="2021-05" db="EMBL/GenBank/DDBJ databases">
        <title>Novel Bacillus species.</title>
        <authorList>
            <person name="Liu G."/>
        </authorList>
    </citation>
    <scope>NUCLEOTIDE SEQUENCE [LARGE SCALE GENOMIC DNA]</scope>
    <source>
        <strain evidence="4">FJAT-49780</strain>
    </source>
</reference>
<proteinExistence type="inferred from homology"/>
<comment type="subunit">
    <text evidence="2">Homodimer.</text>
</comment>
<evidence type="ECO:0000313" key="3">
    <source>
        <dbReference type="EMBL" id="MBS4194522.1"/>
    </source>
</evidence>
<organism evidence="3 4">
    <name type="scientific">Lederbergia citri</name>
    <dbReference type="NCBI Taxonomy" id="2833580"/>
    <lineage>
        <taxon>Bacteria</taxon>
        <taxon>Bacillati</taxon>
        <taxon>Bacillota</taxon>
        <taxon>Bacilli</taxon>
        <taxon>Bacillales</taxon>
        <taxon>Bacillaceae</taxon>
        <taxon>Lederbergia</taxon>
    </lineage>
</organism>